<protein>
    <recommendedName>
        <fullName evidence="3">SprT-like family protein</fullName>
    </recommendedName>
</protein>
<dbReference type="AlphaFoldDB" id="A0A5C5WV43"/>
<evidence type="ECO:0008006" key="3">
    <source>
        <dbReference type="Google" id="ProtNLM"/>
    </source>
</evidence>
<evidence type="ECO:0000313" key="2">
    <source>
        <dbReference type="Proteomes" id="UP000316598"/>
    </source>
</evidence>
<name>A0A5C5WV43_9BACT</name>
<comment type="caution">
    <text evidence="1">The sequence shown here is derived from an EMBL/GenBank/DDBJ whole genome shotgun (WGS) entry which is preliminary data.</text>
</comment>
<reference evidence="1 2" key="1">
    <citation type="submission" date="2019-02" db="EMBL/GenBank/DDBJ databases">
        <title>Deep-cultivation of Planctomycetes and their phenomic and genomic characterization uncovers novel biology.</title>
        <authorList>
            <person name="Wiegand S."/>
            <person name="Jogler M."/>
            <person name="Boedeker C."/>
            <person name="Pinto D."/>
            <person name="Vollmers J."/>
            <person name="Rivas-Marin E."/>
            <person name="Kohn T."/>
            <person name="Peeters S.H."/>
            <person name="Heuer A."/>
            <person name="Rast P."/>
            <person name="Oberbeckmann S."/>
            <person name="Bunk B."/>
            <person name="Jeske O."/>
            <person name="Meyerdierks A."/>
            <person name="Storesund J.E."/>
            <person name="Kallscheuer N."/>
            <person name="Luecker S."/>
            <person name="Lage O.M."/>
            <person name="Pohl T."/>
            <person name="Merkel B.J."/>
            <person name="Hornburger P."/>
            <person name="Mueller R.-W."/>
            <person name="Bruemmer F."/>
            <person name="Labrenz M."/>
            <person name="Spormann A.M."/>
            <person name="Op Den Camp H."/>
            <person name="Overmann J."/>
            <person name="Amann R."/>
            <person name="Jetten M.S.M."/>
            <person name="Mascher T."/>
            <person name="Medema M.H."/>
            <person name="Devos D.P."/>
            <person name="Kaster A.-K."/>
            <person name="Ovreas L."/>
            <person name="Rohde M."/>
            <person name="Galperin M.Y."/>
            <person name="Jogler C."/>
        </authorList>
    </citation>
    <scope>NUCLEOTIDE SEQUENCE [LARGE SCALE GENOMIC DNA]</scope>
    <source>
        <strain evidence="1 2">Pla22</strain>
    </source>
</reference>
<dbReference type="EMBL" id="SJPI01000001">
    <property type="protein sequence ID" value="TWT54478.1"/>
    <property type="molecule type" value="Genomic_DNA"/>
</dbReference>
<proteinExistence type="predicted"/>
<sequence>MPTSDAEGKSEPTGGAAFSAKVQQLLLALLDDQLLYGRVRDVLTQLPAEVIEDFSEDPRFSITKLQQNASGKQTLWMALPSHDGKGSRCVVLKARLASCDLKFSRYIIAHELAHAYLRNGVWREHTDIEDAADALAAHWGFEKPDRLQVRSIFPS</sequence>
<accession>A0A5C5WV43</accession>
<keyword evidence="2" id="KW-1185">Reference proteome</keyword>
<dbReference type="Proteomes" id="UP000316598">
    <property type="component" value="Unassembled WGS sequence"/>
</dbReference>
<dbReference type="RefSeq" id="WP_242631916.1">
    <property type="nucleotide sequence ID" value="NZ_SJPI01000001.1"/>
</dbReference>
<organism evidence="1 2">
    <name type="scientific">Rubripirellula amarantea</name>
    <dbReference type="NCBI Taxonomy" id="2527999"/>
    <lineage>
        <taxon>Bacteria</taxon>
        <taxon>Pseudomonadati</taxon>
        <taxon>Planctomycetota</taxon>
        <taxon>Planctomycetia</taxon>
        <taxon>Pirellulales</taxon>
        <taxon>Pirellulaceae</taxon>
        <taxon>Rubripirellula</taxon>
    </lineage>
</organism>
<evidence type="ECO:0000313" key="1">
    <source>
        <dbReference type="EMBL" id="TWT54478.1"/>
    </source>
</evidence>
<gene>
    <name evidence="1" type="ORF">Pla22_21250</name>
</gene>